<sequence length="149" mass="16716">MLVQALGLGGLLVALYALYVETSMKADEFYEPACVTRWGSCATVFKSDYAHLLSHWGLVSKNGQWDLSLATLGAMNYAVYIAYPLWRAPTLLLTLSLASCGFSIYLLYVLKVVLQDFCVVCTTFHVINFSMFAFGALPEYRRRKIFKAD</sequence>
<evidence type="ECO:0000256" key="11">
    <source>
        <dbReference type="ARBA" id="ARBA00023284"/>
    </source>
</evidence>
<evidence type="ECO:0000256" key="6">
    <source>
        <dbReference type="ARBA" id="ARBA00022824"/>
    </source>
</evidence>
<dbReference type="EC" id="1.17.4.4" evidence="3"/>
<dbReference type="GO" id="GO:0047057">
    <property type="term" value="F:vitamin-K-epoxide reductase (warfarin-sensitive) activity"/>
    <property type="evidence" value="ECO:0007669"/>
    <property type="project" value="UniProtKB-EC"/>
</dbReference>
<gene>
    <name evidence="15" type="ORF">CTAYLR_001022</name>
</gene>
<keyword evidence="10" id="KW-1015">Disulfide bond</keyword>
<feature type="domain" description="Vitamin K epoxide reductase" evidence="14">
    <location>
        <begin position="2"/>
        <end position="139"/>
    </location>
</feature>
<evidence type="ECO:0000256" key="3">
    <source>
        <dbReference type="ARBA" id="ARBA00012278"/>
    </source>
</evidence>
<dbReference type="Pfam" id="PF07884">
    <property type="entry name" value="VKOR"/>
    <property type="match status" value="1"/>
</dbReference>
<dbReference type="InterPro" id="IPR042406">
    <property type="entry name" value="VKORC1/VKORC1L1"/>
</dbReference>
<evidence type="ECO:0000256" key="4">
    <source>
        <dbReference type="ARBA" id="ARBA00022692"/>
    </source>
</evidence>
<dbReference type="GO" id="GO:0042373">
    <property type="term" value="P:vitamin K metabolic process"/>
    <property type="evidence" value="ECO:0007669"/>
    <property type="project" value="InterPro"/>
</dbReference>
<keyword evidence="5" id="KW-0874">Quinone</keyword>
<comment type="subcellular location">
    <subcellularLocation>
        <location evidence="1">Endoplasmic reticulum membrane</location>
        <topology evidence="1">Multi-pass membrane protein</topology>
    </subcellularLocation>
</comment>
<keyword evidence="11" id="KW-0676">Redox-active center</keyword>
<comment type="caution">
    <text evidence="15">The sequence shown here is derived from an EMBL/GenBank/DDBJ whole genome shotgun (WGS) entry which is preliminary data.</text>
</comment>
<proteinExistence type="inferred from homology"/>
<feature type="chain" id="PRO_5042062094" description="vitamin-K-epoxide reductase (warfarin-sensitive)" evidence="13">
    <location>
        <begin position="18"/>
        <end position="149"/>
    </location>
</feature>
<dbReference type="PANTHER" id="PTHR14519:SF5">
    <property type="entry name" value="VITAMIN K EPOXIDE REDUCTASE COMPLEX SUBUNIT 1-LIKE PROTEIN 1"/>
    <property type="match status" value="1"/>
</dbReference>
<reference evidence="15" key="1">
    <citation type="submission" date="2023-01" db="EMBL/GenBank/DDBJ databases">
        <title>Metagenome sequencing of chrysophaentin producing Chrysophaeum taylorii.</title>
        <authorList>
            <person name="Davison J."/>
            <person name="Bewley C."/>
        </authorList>
    </citation>
    <scope>NUCLEOTIDE SEQUENCE</scope>
    <source>
        <strain evidence="15">NIES-1699</strain>
    </source>
</reference>
<dbReference type="InterPro" id="IPR038354">
    <property type="entry name" value="VKOR_sf"/>
</dbReference>
<evidence type="ECO:0000256" key="2">
    <source>
        <dbReference type="ARBA" id="ARBA00006214"/>
    </source>
</evidence>
<dbReference type="SMART" id="SM00756">
    <property type="entry name" value="VKc"/>
    <property type="match status" value="1"/>
</dbReference>
<dbReference type="Gene3D" id="1.20.1440.130">
    <property type="entry name" value="VKOR domain"/>
    <property type="match status" value="1"/>
</dbReference>
<keyword evidence="9 12" id="KW-0472">Membrane</keyword>
<keyword evidence="8" id="KW-0560">Oxidoreductase</keyword>
<evidence type="ECO:0000259" key="14">
    <source>
        <dbReference type="SMART" id="SM00756"/>
    </source>
</evidence>
<keyword evidence="13" id="KW-0732">Signal</keyword>
<evidence type="ECO:0000256" key="10">
    <source>
        <dbReference type="ARBA" id="ARBA00023157"/>
    </source>
</evidence>
<protein>
    <recommendedName>
        <fullName evidence="3">vitamin-K-epoxide reductase (warfarin-sensitive)</fullName>
        <ecNumber evidence="3">1.17.4.4</ecNumber>
    </recommendedName>
</protein>
<evidence type="ECO:0000256" key="7">
    <source>
        <dbReference type="ARBA" id="ARBA00022989"/>
    </source>
</evidence>
<evidence type="ECO:0000256" key="12">
    <source>
        <dbReference type="SAM" id="Phobius"/>
    </source>
</evidence>
<keyword evidence="6" id="KW-0256">Endoplasmic reticulum</keyword>
<dbReference type="AlphaFoldDB" id="A0AAD7XJN0"/>
<dbReference type="InterPro" id="IPR012932">
    <property type="entry name" value="VKOR"/>
</dbReference>
<evidence type="ECO:0000256" key="9">
    <source>
        <dbReference type="ARBA" id="ARBA00023136"/>
    </source>
</evidence>
<feature type="signal peptide" evidence="13">
    <location>
        <begin position="1"/>
        <end position="17"/>
    </location>
</feature>
<keyword evidence="16" id="KW-1185">Reference proteome</keyword>
<comment type="similarity">
    <text evidence="2">Belongs to the VKOR family.</text>
</comment>
<feature type="transmembrane region" description="Helical" evidence="12">
    <location>
        <begin position="90"/>
        <end position="108"/>
    </location>
</feature>
<dbReference type="Proteomes" id="UP001230188">
    <property type="component" value="Unassembled WGS sequence"/>
</dbReference>
<feature type="transmembrane region" description="Helical" evidence="12">
    <location>
        <begin position="114"/>
        <end position="137"/>
    </location>
</feature>
<dbReference type="PANTHER" id="PTHR14519">
    <property type="entry name" value="VITAMIN K EPOXIDE REDUCTASE COMPLEX, SUBUNIT 1"/>
    <property type="match status" value="1"/>
</dbReference>
<dbReference type="GO" id="GO:0048038">
    <property type="term" value="F:quinone binding"/>
    <property type="evidence" value="ECO:0007669"/>
    <property type="project" value="UniProtKB-KW"/>
</dbReference>
<name>A0AAD7XJN0_9STRA</name>
<organism evidence="15 16">
    <name type="scientific">Chrysophaeum taylorii</name>
    <dbReference type="NCBI Taxonomy" id="2483200"/>
    <lineage>
        <taxon>Eukaryota</taxon>
        <taxon>Sar</taxon>
        <taxon>Stramenopiles</taxon>
        <taxon>Ochrophyta</taxon>
        <taxon>Pelagophyceae</taxon>
        <taxon>Pelagomonadales</taxon>
        <taxon>Pelagomonadaceae</taxon>
        <taxon>Chrysophaeum</taxon>
    </lineage>
</organism>
<dbReference type="GO" id="GO:0005789">
    <property type="term" value="C:endoplasmic reticulum membrane"/>
    <property type="evidence" value="ECO:0007669"/>
    <property type="project" value="UniProtKB-SubCell"/>
</dbReference>
<keyword evidence="7 12" id="KW-1133">Transmembrane helix</keyword>
<evidence type="ECO:0000313" key="15">
    <source>
        <dbReference type="EMBL" id="KAJ8604821.1"/>
    </source>
</evidence>
<accession>A0AAD7XJN0</accession>
<evidence type="ECO:0000256" key="8">
    <source>
        <dbReference type="ARBA" id="ARBA00023002"/>
    </source>
</evidence>
<evidence type="ECO:0000256" key="5">
    <source>
        <dbReference type="ARBA" id="ARBA00022719"/>
    </source>
</evidence>
<dbReference type="EMBL" id="JAQMWT010000322">
    <property type="protein sequence ID" value="KAJ8604821.1"/>
    <property type="molecule type" value="Genomic_DNA"/>
</dbReference>
<evidence type="ECO:0000313" key="16">
    <source>
        <dbReference type="Proteomes" id="UP001230188"/>
    </source>
</evidence>
<evidence type="ECO:0000256" key="1">
    <source>
        <dbReference type="ARBA" id="ARBA00004477"/>
    </source>
</evidence>
<keyword evidence="4 12" id="KW-0812">Transmembrane</keyword>
<evidence type="ECO:0000256" key="13">
    <source>
        <dbReference type="SAM" id="SignalP"/>
    </source>
</evidence>